<evidence type="ECO:0000313" key="3">
    <source>
        <dbReference type="EMBL" id="GEP43768.1"/>
    </source>
</evidence>
<gene>
    <name evidence="3" type="ORF">BGE01nite_30590</name>
</gene>
<dbReference type="Proteomes" id="UP000321577">
    <property type="component" value="Unassembled WGS sequence"/>
</dbReference>
<feature type="signal peptide" evidence="2">
    <location>
        <begin position="1"/>
        <end position="22"/>
    </location>
</feature>
<keyword evidence="1" id="KW-1133">Transmembrane helix</keyword>
<evidence type="ECO:0000256" key="1">
    <source>
        <dbReference type="SAM" id="Phobius"/>
    </source>
</evidence>
<keyword evidence="1" id="KW-0812">Transmembrane</keyword>
<dbReference type="AlphaFoldDB" id="A0A512MAL4"/>
<accession>A0A512MAL4</accession>
<feature type="chain" id="PRO_5022085158" description="Gram-positive cocci surface proteins LPxTG domain-containing protein" evidence="2">
    <location>
        <begin position="23"/>
        <end position="494"/>
    </location>
</feature>
<evidence type="ECO:0000256" key="2">
    <source>
        <dbReference type="SAM" id="SignalP"/>
    </source>
</evidence>
<dbReference type="RefSeq" id="WP_146851340.1">
    <property type="nucleotide sequence ID" value="NZ_BKAG01000021.1"/>
</dbReference>
<sequence length="494" mass="54431">MKISRFRTAVLALLCGTPLLHADILMLKNGTKVEGTILEQNDQGVKMRYRLTPKIMDEKIFPMADIDKVVKQTPQEVEVIELRKLLPTPNLLKADAYEQIIQDRLRPFVNKYPGTPEAQEVEAMIAKFQEEKSMVSNGQLKHEGRWLSPKEYKAEQWNIEAYLILASLREKTAKQDYVGALREFDRMMMPAPAYKGSTYFVQAIPEAITALEKWITSLDKMSAEQAQLDQARKEGLKKLQEPELSKTKNAISDEYNKWRAAYDAERRQKLRWTAPYKYDLPSIQTAQKEAVQELTRLQTLNMEELRTNNEIFTACYRKIGEGDYLGGAAAFERAQALNLQVEYRDIPMDLRARLLKLHAQLSRAAATGAATSGSTAMGGVAATGQDSRVAQILAEAGAAPAAAATGQPAAAATAPAATTTTTTTTTAPAAAVVQQPVQRPVAPVAQQPVPQAPVPPMPLPAPVPVVEESNTSLYIMIGMGVVIVGLLLAFLKKK</sequence>
<protein>
    <recommendedName>
        <fullName evidence="5">Gram-positive cocci surface proteins LPxTG domain-containing protein</fullName>
    </recommendedName>
</protein>
<comment type="caution">
    <text evidence="3">The sequence shown here is derived from an EMBL/GenBank/DDBJ whole genome shotgun (WGS) entry which is preliminary data.</text>
</comment>
<evidence type="ECO:0000313" key="4">
    <source>
        <dbReference type="Proteomes" id="UP000321577"/>
    </source>
</evidence>
<keyword evidence="1" id="KW-0472">Membrane</keyword>
<keyword evidence="4" id="KW-1185">Reference proteome</keyword>
<keyword evidence="2" id="KW-0732">Signal</keyword>
<name>A0A512MAL4_9BACT</name>
<organism evidence="3 4">
    <name type="scientific">Brevifollis gellanilyticus</name>
    <dbReference type="NCBI Taxonomy" id="748831"/>
    <lineage>
        <taxon>Bacteria</taxon>
        <taxon>Pseudomonadati</taxon>
        <taxon>Verrucomicrobiota</taxon>
        <taxon>Verrucomicrobiia</taxon>
        <taxon>Verrucomicrobiales</taxon>
        <taxon>Verrucomicrobiaceae</taxon>
    </lineage>
</organism>
<reference evidence="3 4" key="1">
    <citation type="submission" date="2019-07" db="EMBL/GenBank/DDBJ databases">
        <title>Whole genome shotgun sequence of Brevifollis gellanilyticus NBRC 108608.</title>
        <authorList>
            <person name="Hosoyama A."/>
            <person name="Uohara A."/>
            <person name="Ohji S."/>
            <person name="Ichikawa N."/>
        </authorList>
    </citation>
    <scope>NUCLEOTIDE SEQUENCE [LARGE SCALE GENOMIC DNA]</scope>
    <source>
        <strain evidence="3 4">NBRC 108608</strain>
    </source>
</reference>
<dbReference type="NCBIfam" id="NF041881">
    <property type="entry name" value="PTPDL_fam"/>
    <property type="match status" value="1"/>
</dbReference>
<dbReference type="EMBL" id="BKAG01000021">
    <property type="protein sequence ID" value="GEP43768.1"/>
    <property type="molecule type" value="Genomic_DNA"/>
</dbReference>
<feature type="transmembrane region" description="Helical" evidence="1">
    <location>
        <begin position="473"/>
        <end position="491"/>
    </location>
</feature>
<evidence type="ECO:0008006" key="5">
    <source>
        <dbReference type="Google" id="ProtNLM"/>
    </source>
</evidence>
<proteinExistence type="predicted"/>
<dbReference type="OrthoDB" id="183206at2"/>